<evidence type="ECO:0000313" key="4">
    <source>
        <dbReference type="EMBL" id="ARI78694.1"/>
    </source>
</evidence>
<dbReference type="KEGG" id="hmn:HM131_18420"/>
<dbReference type="Gene3D" id="3.40.50.1820">
    <property type="entry name" value="alpha/beta hydrolase"/>
    <property type="match status" value="1"/>
</dbReference>
<dbReference type="OrthoDB" id="9764953at2"/>
<evidence type="ECO:0000256" key="2">
    <source>
        <dbReference type="ARBA" id="ARBA00022801"/>
    </source>
</evidence>
<dbReference type="PANTHER" id="PTHR43037:SF5">
    <property type="entry name" value="FERULOYL ESTERASE"/>
    <property type="match status" value="1"/>
</dbReference>
<keyword evidence="1" id="KW-0732">Signal</keyword>
<organism evidence="4 5">
    <name type="scientific">Halobacillus mangrovi</name>
    <dbReference type="NCBI Taxonomy" id="402384"/>
    <lineage>
        <taxon>Bacteria</taxon>
        <taxon>Bacillati</taxon>
        <taxon>Bacillota</taxon>
        <taxon>Bacilli</taxon>
        <taxon>Bacillales</taxon>
        <taxon>Bacillaceae</taxon>
        <taxon>Halobacillus</taxon>
    </lineage>
</organism>
<protein>
    <recommendedName>
        <fullName evidence="3">Phospholipase/carboxylesterase/thioesterase domain-containing protein</fullName>
    </recommendedName>
</protein>
<dbReference type="AlphaFoldDB" id="A0A1W5ZZL1"/>
<sequence>MIVEVFGPQTIPFEKRERSFYYSAPENIKQSLPVVFCFHGAGSSARHHMKITNFHKLSEEHQVITVFPEAIHFDPSDRMTKQWNEGREKNAAYQHKVNDVGFVLELIDWLKQRYPVDESRIYATGFSNGSAFSLRLGLECQDVFAGVGGVSGPLVKDLAENFQWNKPMPMVFIMGTDDKLVPYDGHYDSSYMIDQLLSADETVEFFAKSCGADVTKHQERVSEDEEFLIRKDAYLQKEEEKVEFYSIEGGGHTWPGGPLSQASSLTGKVVLQLDATKILFDHLIKFQR</sequence>
<dbReference type="EMBL" id="CP020772">
    <property type="protein sequence ID" value="ARI78694.1"/>
    <property type="molecule type" value="Genomic_DNA"/>
</dbReference>
<name>A0A1W5ZZL1_9BACI</name>
<keyword evidence="2" id="KW-0378">Hydrolase</keyword>
<evidence type="ECO:0000313" key="5">
    <source>
        <dbReference type="Proteomes" id="UP000192527"/>
    </source>
</evidence>
<dbReference type="InterPro" id="IPR003140">
    <property type="entry name" value="PLipase/COase/thioEstase"/>
</dbReference>
<dbReference type="SUPFAM" id="SSF53474">
    <property type="entry name" value="alpha/beta-Hydrolases"/>
    <property type="match status" value="1"/>
</dbReference>
<feature type="domain" description="Phospholipase/carboxylesterase/thioesterase" evidence="3">
    <location>
        <begin position="33"/>
        <end position="202"/>
    </location>
</feature>
<gene>
    <name evidence="4" type="ORF">HM131_18420</name>
</gene>
<keyword evidence="5" id="KW-1185">Reference proteome</keyword>
<dbReference type="InterPro" id="IPR029058">
    <property type="entry name" value="AB_hydrolase_fold"/>
</dbReference>
<proteinExistence type="predicted"/>
<evidence type="ECO:0000259" key="3">
    <source>
        <dbReference type="Pfam" id="PF02230"/>
    </source>
</evidence>
<accession>A0A1W5ZZL1</accession>
<dbReference type="Pfam" id="PF02230">
    <property type="entry name" value="Abhydrolase_2"/>
    <property type="match status" value="1"/>
</dbReference>
<dbReference type="GO" id="GO:0016787">
    <property type="term" value="F:hydrolase activity"/>
    <property type="evidence" value="ECO:0007669"/>
    <property type="project" value="UniProtKB-KW"/>
</dbReference>
<evidence type="ECO:0000256" key="1">
    <source>
        <dbReference type="ARBA" id="ARBA00022729"/>
    </source>
</evidence>
<reference evidence="4 5" key="1">
    <citation type="submission" date="2017-04" db="EMBL/GenBank/DDBJ databases">
        <title>The whole genome sequencing and assembly of Halobacillus mangrovi strain.</title>
        <authorList>
            <person name="Lee S.-J."/>
            <person name="Park M.-K."/>
            <person name="Kim J.-Y."/>
            <person name="Lee Y.-J."/>
            <person name="Yi H."/>
            <person name="Bahn Y.-S."/>
            <person name="Kim J.F."/>
            <person name="Lee D.-W."/>
        </authorList>
    </citation>
    <scope>NUCLEOTIDE SEQUENCE [LARGE SCALE GENOMIC DNA]</scope>
    <source>
        <strain evidence="4 5">KTB 131</strain>
    </source>
</reference>
<dbReference type="STRING" id="402384.HM131_18420"/>
<dbReference type="InterPro" id="IPR050955">
    <property type="entry name" value="Plant_Biomass_Hydrol_Est"/>
</dbReference>
<dbReference type="PANTHER" id="PTHR43037">
    <property type="entry name" value="UNNAMED PRODUCT-RELATED"/>
    <property type="match status" value="1"/>
</dbReference>
<dbReference type="Proteomes" id="UP000192527">
    <property type="component" value="Chromosome"/>
</dbReference>